<evidence type="ECO:0000313" key="1">
    <source>
        <dbReference type="EMBL" id="KAH9367984.1"/>
    </source>
</evidence>
<name>A0A9J6FZW6_HAELO</name>
<organism evidence="1 2">
    <name type="scientific">Haemaphysalis longicornis</name>
    <name type="common">Bush tick</name>
    <dbReference type="NCBI Taxonomy" id="44386"/>
    <lineage>
        <taxon>Eukaryota</taxon>
        <taxon>Metazoa</taxon>
        <taxon>Ecdysozoa</taxon>
        <taxon>Arthropoda</taxon>
        <taxon>Chelicerata</taxon>
        <taxon>Arachnida</taxon>
        <taxon>Acari</taxon>
        <taxon>Parasitiformes</taxon>
        <taxon>Ixodida</taxon>
        <taxon>Ixodoidea</taxon>
        <taxon>Ixodidae</taxon>
        <taxon>Haemaphysalinae</taxon>
        <taxon>Haemaphysalis</taxon>
    </lineage>
</organism>
<proteinExistence type="predicted"/>
<evidence type="ECO:0000313" key="2">
    <source>
        <dbReference type="Proteomes" id="UP000821853"/>
    </source>
</evidence>
<accession>A0A9J6FZW6</accession>
<sequence length="144" mass="15407">MDCPTARRGAHPVLLPLLRVAAAGESSGGMRASSARTRRVRGQVTSAANLSNMTSTSLQPFMLNLSNSSGPTTNTIAVAFPRNQDEAMPELEAFERSFPMVPVLANQATEFNVDGQFAPISRLKLILLFVKLLDGAGRLPVPLD</sequence>
<gene>
    <name evidence="1" type="ORF">HPB48_017467</name>
</gene>
<protein>
    <submittedName>
        <fullName evidence="1">Uncharacterized protein</fullName>
    </submittedName>
</protein>
<comment type="caution">
    <text evidence="1">The sequence shown here is derived from an EMBL/GenBank/DDBJ whole genome shotgun (WGS) entry which is preliminary data.</text>
</comment>
<keyword evidence="2" id="KW-1185">Reference proteome</keyword>
<reference evidence="1 2" key="1">
    <citation type="journal article" date="2020" name="Cell">
        <title>Large-Scale Comparative Analyses of Tick Genomes Elucidate Their Genetic Diversity and Vector Capacities.</title>
        <authorList>
            <consortium name="Tick Genome and Microbiome Consortium (TIGMIC)"/>
            <person name="Jia N."/>
            <person name="Wang J."/>
            <person name="Shi W."/>
            <person name="Du L."/>
            <person name="Sun Y."/>
            <person name="Zhan W."/>
            <person name="Jiang J.F."/>
            <person name="Wang Q."/>
            <person name="Zhang B."/>
            <person name="Ji P."/>
            <person name="Bell-Sakyi L."/>
            <person name="Cui X.M."/>
            <person name="Yuan T.T."/>
            <person name="Jiang B.G."/>
            <person name="Yang W.F."/>
            <person name="Lam T.T."/>
            <person name="Chang Q.C."/>
            <person name="Ding S.J."/>
            <person name="Wang X.J."/>
            <person name="Zhu J.G."/>
            <person name="Ruan X.D."/>
            <person name="Zhao L."/>
            <person name="Wei J.T."/>
            <person name="Ye R.Z."/>
            <person name="Que T.C."/>
            <person name="Du C.H."/>
            <person name="Zhou Y.H."/>
            <person name="Cheng J.X."/>
            <person name="Dai P.F."/>
            <person name="Guo W.B."/>
            <person name="Han X.H."/>
            <person name="Huang E.J."/>
            <person name="Li L.F."/>
            <person name="Wei W."/>
            <person name="Gao Y.C."/>
            <person name="Liu J.Z."/>
            <person name="Shao H.Z."/>
            <person name="Wang X."/>
            <person name="Wang C.C."/>
            <person name="Yang T.C."/>
            <person name="Huo Q.B."/>
            <person name="Li W."/>
            <person name="Chen H.Y."/>
            <person name="Chen S.E."/>
            <person name="Zhou L.G."/>
            <person name="Ni X.B."/>
            <person name="Tian J.H."/>
            <person name="Sheng Y."/>
            <person name="Liu T."/>
            <person name="Pan Y.S."/>
            <person name="Xia L.Y."/>
            <person name="Li J."/>
            <person name="Zhao F."/>
            <person name="Cao W.C."/>
        </authorList>
    </citation>
    <scope>NUCLEOTIDE SEQUENCE [LARGE SCALE GENOMIC DNA]</scope>
    <source>
        <strain evidence="1">HaeL-2018</strain>
    </source>
</reference>
<dbReference type="EMBL" id="JABSTR010000004">
    <property type="protein sequence ID" value="KAH9367984.1"/>
    <property type="molecule type" value="Genomic_DNA"/>
</dbReference>
<dbReference type="VEuPathDB" id="VectorBase:HLOH_048582"/>
<dbReference type="AlphaFoldDB" id="A0A9J6FZW6"/>
<dbReference type="OrthoDB" id="6481880at2759"/>
<dbReference type="Proteomes" id="UP000821853">
    <property type="component" value="Chromosome 2"/>
</dbReference>